<proteinExistence type="predicted"/>
<accession>A0A0F9H1G0</accession>
<gene>
    <name evidence="1" type="ORF">LCGC14_1760000</name>
</gene>
<comment type="caution">
    <text evidence="1">The sequence shown here is derived from an EMBL/GenBank/DDBJ whole genome shotgun (WGS) entry which is preliminary data.</text>
</comment>
<evidence type="ECO:0000313" key="1">
    <source>
        <dbReference type="EMBL" id="KKM04859.1"/>
    </source>
</evidence>
<name>A0A0F9H1G0_9ZZZZ</name>
<dbReference type="AlphaFoldDB" id="A0A0F9H1G0"/>
<organism evidence="1">
    <name type="scientific">marine sediment metagenome</name>
    <dbReference type="NCBI Taxonomy" id="412755"/>
    <lineage>
        <taxon>unclassified sequences</taxon>
        <taxon>metagenomes</taxon>
        <taxon>ecological metagenomes</taxon>
    </lineage>
</organism>
<dbReference type="EMBL" id="LAZR01016358">
    <property type="protein sequence ID" value="KKM04859.1"/>
    <property type="molecule type" value="Genomic_DNA"/>
</dbReference>
<sequence length="81" mass="9425">MSYAAFDNNMNLVQFFIDKGTDDWKQSFKMEQCNICKTVEKYSNLATCDKCGKKVCQECRKDGYNYGTWVLTSCKSCKFIQ</sequence>
<dbReference type="Gene3D" id="3.30.40.10">
    <property type="entry name" value="Zinc/RING finger domain, C3HC4 (zinc finger)"/>
    <property type="match status" value="1"/>
</dbReference>
<dbReference type="InterPro" id="IPR013083">
    <property type="entry name" value="Znf_RING/FYVE/PHD"/>
</dbReference>
<reference evidence="1" key="1">
    <citation type="journal article" date="2015" name="Nature">
        <title>Complex archaea that bridge the gap between prokaryotes and eukaryotes.</title>
        <authorList>
            <person name="Spang A."/>
            <person name="Saw J.H."/>
            <person name="Jorgensen S.L."/>
            <person name="Zaremba-Niedzwiedzka K."/>
            <person name="Martijn J."/>
            <person name="Lind A.E."/>
            <person name="van Eijk R."/>
            <person name="Schleper C."/>
            <person name="Guy L."/>
            <person name="Ettema T.J."/>
        </authorList>
    </citation>
    <scope>NUCLEOTIDE SEQUENCE</scope>
</reference>
<protein>
    <submittedName>
        <fullName evidence="1">Uncharacterized protein</fullName>
    </submittedName>
</protein>